<gene>
    <name evidence="3" type="ORF">ACOF00016_LOCUS3155</name>
</gene>
<feature type="transmembrane region" description="Helical" evidence="2">
    <location>
        <begin position="92"/>
        <end position="110"/>
    </location>
</feature>
<evidence type="ECO:0000313" key="3">
    <source>
        <dbReference type="EMBL" id="CAE0405097.1"/>
    </source>
</evidence>
<reference evidence="3" key="1">
    <citation type="submission" date="2021-01" db="EMBL/GenBank/DDBJ databases">
        <authorList>
            <person name="Corre E."/>
            <person name="Pelletier E."/>
            <person name="Niang G."/>
            <person name="Scheremetjew M."/>
            <person name="Finn R."/>
            <person name="Kale V."/>
            <person name="Holt S."/>
            <person name="Cochrane G."/>
            <person name="Meng A."/>
            <person name="Brown T."/>
            <person name="Cohen L."/>
        </authorList>
    </citation>
    <scope>NUCLEOTIDE SEQUENCE</scope>
    <source>
        <strain evidence="3">CCMP127</strain>
    </source>
</reference>
<feature type="transmembrane region" description="Helical" evidence="2">
    <location>
        <begin position="20"/>
        <end position="40"/>
    </location>
</feature>
<evidence type="ECO:0000256" key="1">
    <source>
        <dbReference type="SAM" id="MobiDB-lite"/>
    </source>
</evidence>
<evidence type="ECO:0000256" key="2">
    <source>
        <dbReference type="SAM" id="Phobius"/>
    </source>
</evidence>
<sequence>MEEGHFLPDHDKGWGVLSLAGWINLWILVGAVSQLGYLFICGTNSKLFTSSNDNRLTCKTASLDVVVVWILLLPLFGMKFSLDRQHSQGDPLLKLVAFFLVGVLVEAVFYKNGFLPKTVGKMCWPPRRPRIRDLHHTTATTSGNRNNNHGMSSSSQATSSGRGETFLLTWRFSFFLLWSGSNCILTYCLHLRDYNYEYLGPMRITKLPSLHKMPYLYTFDDEYNIFPCLHELPVESRHHLSQPNMQVRVDLEWGKQWGCASPEEKDSWNTNWPTYPQCTRFICTTTTTTTTTETALSSGNSCPCYPTEEEARKASWECISSQFVFSRIRSNETFDPMQAPWEDPSWPSLVRYGKCGHGGQSMDIGFVQERMFDGKRQRNYGLVCVSLACVIIGWIRFHSEQDEDEPAHVVAARALLTRLSSVRRGNDGTTIYIGERVNQRVEKEHLALTEIGNGQVADPEEATHLLHA</sequence>
<feature type="transmembrane region" description="Helical" evidence="2">
    <location>
        <begin position="380"/>
        <end position="397"/>
    </location>
</feature>
<feature type="compositionally biased region" description="Polar residues" evidence="1">
    <location>
        <begin position="138"/>
        <end position="151"/>
    </location>
</feature>
<dbReference type="EMBL" id="HBIM01003660">
    <property type="protein sequence ID" value="CAE0405097.1"/>
    <property type="molecule type" value="Transcribed_RNA"/>
</dbReference>
<accession>A0A7S3L102</accession>
<protein>
    <submittedName>
        <fullName evidence="3">Uncharacterized protein</fullName>
    </submittedName>
</protein>
<organism evidence="3">
    <name type="scientific">Amphora coffeiformis</name>
    <dbReference type="NCBI Taxonomy" id="265554"/>
    <lineage>
        <taxon>Eukaryota</taxon>
        <taxon>Sar</taxon>
        <taxon>Stramenopiles</taxon>
        <taxon>Ochrophyta</taxon>
        <taxon>Bacillariophyta</taxon>
        <taxon>Bacillariophyceae</taxon>
        <taxon>Bacillariophycidae</taxon>
        <taxon>Thalassiophysales</taxon>
        <taxon>Catenulaceae</taxon>
        <taxon>Amphora</taxon>
    </lineage>
</organism>
<keyword evidence="2" id="KW-0472">Membrane</keyword>
<dbReference type="AlphaFoldDB" id="A0A7S3L102"/>
<feature type="region of interest" description="Disordered" evidence="1">
    <location>
        <begin position="138"/>
        <end position="159"/>
    </location>
</feature>
<name>A0A7S3L102_9STRA</name>
<proteinExistence type="predicted"/>
<keyword evidence="2" id="KW-1133">Transmembrane helix</keyword>
<feature type="transmembrane region" description="Helical" evidence="2">
    <location>
        <begin position="61"/>
        <end position="80"/>
    </location>
</feature>
<keyword evidence="2" id="KW-0812">Transmembrane</keyword>